<evidence type="ECO:0000313" key="1">
    <source>
        <dbReference type="EMBL" id="TFK68622.1"/>
    </source>
</evidence>
<accession>A0ACD3ASM8</accession>
<name>A0ACD3ASM8_9AGAR</name>
<dbReference type="Proteomes" id="UP000308600">
    <property type="component" value="Unassembled WGS sequence"/>
</dbReference>
<proteinExistence type="predicted"/>
<sequence>MPLSILTNPAEDVTLGQIDAEIARLELQIISLRQLHNSRVPISRCPAEILSKIFLQGHQSEIESEVPFSRCLRTRLRISWVSHQWRNVALGYPALWNYIRVLHLQHMREDIPCIVDYVRQCLIRSRNTPLTIIYDGPHFSEALTLCSAQAHRIRNLLVHHNFHKPQNYPGDTWQKPAPILVHLEFLDVDLQDSLFRETYPQLRSLALHTCIDTWTSPIAKLVTLTTLKISHPDIEIPPEAIVRKLQALPALRFCSLHHCFDITPTVTTISPPILLPCLEYLSVVDSFTEVLLEFIRCLDLSHATVEVLHEELGEVEEEDFQELFESFKEHRNSFWGDVRIDNASIKFGDQRVLDSLTITISSMATSNHPITYGFLSQSEKFAFDPLVCASPFLLLGDVRHMSLNEVSAKGLNSLGPLPLLETLEIEKVESQAEFLDLSVASWVAFPSIRELRVEGVLYQGFDDYILRCGGKELGDSEDGDSVTTEAATP</sequence>
<evidence type="ECO:0000313" key="2">
    <source>
        <dbReference type="Proteomes" id="UP000308600"/>
    </source>
</evidence>
<gene>
    <name evidence="1" type="ORF">BDN72DRAFT_662403</name>
</gene>
<protein>
    <submittedName>
        <fullName evidence="1">Uncharacterized protein</fullName>
    </submittedName>
</protein>
<reference evidence="1 2" key="1">
    <citation type="journal article" date="2019" name="Nat. Ecol. Evol.">
        <title>Megaphylogeny resolves global patterns of mushroom evolution.</title>
        <authorList>
            <person name="Varga T."/>
            <person name="Krizsan K."/>
            <person name="Foldi C."/>
            <person name="Dima B."/>
            <person name="Sanchez-Garcia M."/>
            <person name="Sanchez-Ramirez S."/>
            <person name="Szollosi G.J."/>
            <person name="Szarkandi J.G."/>
            <person name="Papp V."/>
            <person name="Albert L."/>
            <person name="Andreopoulos W."/>
            <person name="Angelini C."/>
            <person name="Antonin V."/>
            <person name="Barry K.W."/>
            <person name="Bougher N.L."/>
            <person name="Buchanan P."/>
            <person name="Buyck B."/>
            <person name="Bense V."/>
            <person name="Catcheside P."/>
            <person name="Chovatia M."/>
            <person name="Cooper J."/>
            <person name="Damon W."/>
            <person name="Desjardin D."/>
            <person name="Finy P."/>
            <person name="Geml J."/>
            <person name="Haridas S."/>
            <person name="Hughes K."/>
            <person name="Justo A."/>
            <person name="Karasinski D."/>
            <person name="Kautmanova I."/>
            <person name="Kiss B."/>
            <person name="Kocsube S."/>
            <person name="Kotiranta H."/>
            <person name="LaButti K.M."/>
            <person name="Lechner B.E."/>
            <person name="Liimatainen K."/>
            <person name="Lipzen A."/>
            <person name="Lukacs Z."/>
            <person name="Mihaltcheva S."/>
            <person name="Morgado L.N."/>
            <person name="Niskanen T."/>
            <person name="Noordeloos M.E."/>
            <person name="Ohm R.A."/>
            <person name="Ortiz-Santana B."/>
            <person name="Ovrebo C."/>
            <person name="Racz N."/>
            <person name="Riley R."/>
            <person name="Savchenko A."/>
            <person name="Shiryaev A."/>
            <person name="Soop K."/>
            <person name="Spirin V."/>
            <person name="Szebenyi C."/>
            <person name="Tomsovsky M."/>
            <person name="Tulloss R.E."/>
            <person name="Uehling J."/>
            <person name="Grigoriev I.V."/>
            <person name="Vagvolgyi C."/>
            <person name="Papp T."/>
            <person name="Martin F.M."/>
            <person name="Miettinen O."/>
            <person name="Hibbett D.S."/>
            <person name="Nagy L.G."/>
        </authorList>
    </citation>
    <scope>NUCLEOTIDE SEQUENCE [LARGE SCALE GENOMIC DNA]</scope>
    <source>
        <strain evidence="1 2">NL-1719</strain>
    </source>
</reference>
<keyword evidence="2" id="KW-1185">Reference proteome</keyword>
<organism evidence="1 2">
    <name type="scientific">Pluteus cervinus</name>
    <dbReference type="NCBI Taxonomy" id="181527"/>
    <lineage>
        <taxon>Eukaryota</taxon>
        <taxon>Fungi</taxon>
        <taxon>Dikarya</taxon>
        <taxon>Basidiomycota</taxon>
        <taxon>Agaricomycotina</taxon>
        <taxon>Agaricomycetes</taxon>
        <taxon>Agaricomycetidae</taxon>
        <taxon>Agaricales</taxon>
        <taxon>Pluteineae</taxon>
        <taxon>Pluteaceae</taxon>
        <taxon>Pluteus</taxon>
    </lineage>
</organism>
<dbReference type="EMBL" id="ML208347">
    <property type="protein sequence ID" value="TFK68622.1"/>
    <property type="molecule type" value="Genomic_DNA"/>
</dbReference>